<feature type="compositionally biased region" description="Basic and acidic residues" evidence="1">
    <location>
        <begin position="7"/>
        <end position="23"/>
    </location>
</feature>
<proteinExistence type="predicted"/>
<evidence type="ECO:0000256" key="1">
    <source>
        <dbReference type="SAM" id="MobiDB-lite"/>
    </source>
</evidence>
<organism evidence="2 3">
    <name type="scientific">Ridgeia piscesae</name>
    <name type="common">Tubeworm</name>
    <dbReference type="NCBI Taxonomy" id="27915"/>
    <lineage>
        <taxon>Eukaryota</taxon>
        <taxon>Metazoa</taxon>
        <taxon>Spiralia</taxon>
        <taxon>Lophotrochozoa</taxon>
        <taxon>Annelida</taxon>
        <taxon>Polychaeta</taxon>
        <taxon>Sedentaria</taxon>
        <taxon>Canalipalpata</taxon>
        <taxon>Sabellida</taxon>
        <taxon>Siboglinidae</taxon>
        <taxon>Ridgeia</taxon>
    </lineage>
</organism>
<protein>
    <submittedName>
        <fullName evidence="2">Uncharacterized protein</fullName>
    </submittedName>
</protein>
<reference evidence="2" key="1">
    <citation type="journal article" date="2023" name="Mol. Biol. Evol.">
        <title>Third-Generation Sequencing Reveals the Adaptive Role of the Epigenome in Three Deep-Sea Polychaetes.</title>
        <authorList>
            <person name="Perez M."/>
            <person name="Aroh O."/>
            <person name="Sun Y."/>
            <person name="Lan Y."/>
            <person name="Juniper S.K."/>
            <person name="Young C.R."/>
            <person name="Angers B."/>
            <person name="Qian P.Y."/>
        </authorList>
    </citation>
    <scope>NUCLEOTIDE SEQUENCE</scope>
    <source>
        <strain evidence="2">R07B-5</strain>
    </source>
</reference>
<feature type="compositionally biased region" description="Polar residues" evidence="1">
    <location>
        <begin position="116"/>
        <end position="128"/>
    </location>
</feature>
<feature type="region of interest" description="Disordered" evidence="1">
    <location>
        <begin position="1"/>
        <end position="207"/>
    </location>
</feature>
<evidence type="ECO:0000313" key="3">
    <source>
        <dbReference type="Proteomes" id="UP001209878"/>
    </source>
</evidence>
<comment type="caution">
    <text evidence="2">The sequence shown here is derived from an EMBL/GenBank/DDBJ whole genome shotgun (WGS) entry which is preliminary data.</text>
</comment>
<feature type="compositionally biased region" description="Basic and acidic residues" evidence="1">
    <location>
        <begin position="151"/>
        <end position="165"/>
    </location>
</feature>
<dbReference type="Proteomes" id="UP001209878">
    <property type="component" value="Unassembled WGS sequence"/>
</dbReference>
<name>A0AAD9NCX1_RIDPI</name>
<evidence type="ECO:0000313" key="2">
    <source>
        <dbReference type="EMBL" id="KAK2163601.1"/>
    </source>
</evidence>
<sequence length="207" mass="22637">MPASMLREQKRRAAEARMSKEEAPVPPRRSSSIRRSRQLNLGKSPPTHRPMSAASPVDTESATSSGDERAPSTGRPRRSQVGGVGVAGQDQSKESKMSRFFNRLATGRPRREKDTTTTPEKPMTSSPASEGLARKTGLRQRTSTVGAKDSTVTHDNRNNKTRTDKSSITTSLIDKSPYRKSALNRSSCADHNGNLNVKNTTFHSSKC</sequence>
<accession>A0AAD9NCX1</accession>
<gene>
    <name evidence="2" type="ORF">NP493_1453g00036</name>
</gene>
<dbReference type="EMBL" id="JAODUO010001452">
    <property type="protein sequence ID" value="KAK2163601.1"/>
    <property type="molecule type" value="Genomic_DNA"/>
</dbReference>
<dbReference type="AlphaFoldDB" id="A0AAD9NCX1"/>
<keyword evidence="3" id="KW-1185">Reference proteome</keyword>
<feature type="compositionally biased region" description="Polar residues" evidence="1">
    <location>
        <begin position="183"/>
        <end position="207"/>
    </location>
</feature>